<keyword evidence="1" id="KW-0813">Transport</keyword>
<proteinExistence type="predicted"/>
<protein>
    <recommendedName>
        <fullName evidence="9">Syndetin C-terminal domain-containing protein</fullName>
    </recommendedName>
</protein>
<dbReference type="PANTHER" id="PTHR13258:SF0">
    <property type="entry name" value="SYNDETIN"/>
    <property type="match status" value="1"/>
</dbReference>
<dbReference type="OMA" id="MAKVKWD"/>
<keyword evidence="3" id="KW-0175">Coiled coil</keyword>
<dbReference type="GO" id="GO:0015031">
    <property type="term" value="P:protein transport"/>
    <property type="evidence" value="ECO:0007669"/>
    <property type="project" value="UniProtKB-KW"/>
</dbReference>
<evidence type="ECO:0000256" key="3">
    <source>
        <dbReference type="ARBA" id="ARBA00023054"/>
    </source>
</evidence>
<dbReference type="GO" id="GO:1990745">
    <property type="term" value="C:EARP complex"/>
    <property type="evidence" value="ECO:0007669"/>
    <property type="project" value="InterPro"/>
</dbReference>
<evidence type="ECO:0000259" key="6">
    <source>
        <dbReference type="Pfam" id="PF10475"/>
    </source>
</evidence>
<feature type="domain" description="Vacuolar protein sorting-associated protein 54 N-terminal" evidence="6">
    <location>
        <begin position="61"/>
        <end position="345"/>
    </location>
</feature>
<dbReference type="STRING" id="1156394.T0Q357"/>
<feature type="region of interest" description="Disordered" evidence="4">
    <location>
        <begin position="1"/>
        <end position="51"/>
    </location>
</feature>
<name>T0Q357_SAPDV</name>
<dbReference type="Pfam" id="PF10475">
    <property type="entry name" value="Vps54_N"/>
    <property type="match status" value="1"/>
</dbReference>
<evidence type="ECO:0000256" key="4">
    <source>
        <dbReference type="SAM" id="MobiDB-lite"/>
    </source>
</evidence>
<feature type="compositionally biased region" description="Polar residues" evidence="4">
    <location>
        <begin position="21"/>
        <end position="39"/>
    </location>
</feature>
<dbReference type="RefSeq" id="XP_008614230.1">
    <property type="nucleotide sequence ID" value="XM_008616008.1"/>
</dbReference>
<dbReference type="PANTHER" id="PTHR13258">
    <property type="entry name" value="SYNDETIN"/>
    <property type="match status" value="1"/>
</dbReference>
<reference evidence="7 8" key="1">
    <citation type="submission" date="2012-04" db="EMBL/GenBank/DDBJ databases">
        <title>The Genome Sequence of Saprolegnia declina VS20.</title>
        <authorList>
            <consortium name="The Broad Institute Genome Sequencing Platform"/>
            <person name="Russ C."/>
            <person name="Nusbaum C."/>
            <person name="Tyler B."/>
            <person name="van West P."/>
            <person name="Dieguez-Uribeondo J."/>
            <person name="de Bruijn I."/>
            <person name="Tripathy S."/>
            <person name="Jiang R."/>
            <person name="Young S.K."/>
            <person name="Zeng Q."/>
            <person name="Gargeya S."/>
            <person name="Fitzgerald M."/>
            <person name="Haas B."/>
            <person name="Abouelleil A."/>
            <person name="Alvarado L."/>
            <person name="Arachchi H.M."/>
            <person name="Berlin A."/>
            <person name="Chapman S.B."/>
            <person name="Goldberg J."/>
            <person name="Griggs A."/>
            <person name="Gujja S."/>
            <person name="Hansen M."/>
            <person name="Howarth C."/>
            <person name="Imamovic A."/>
            <person name="Larimer J."/>
            <person name="McCowen C."/>
            <person name="Montmayeur A."/>
            <person name="Murphy C."/>
            <person name="Neiman D."/>
            <person name="Pearson M."/>
            <person name="Priest M."/>
            <person name="Roberts A."/>
            <person name="Saif S."/>
            <person name="Shea T."/>
            <person name="Sisk P."/>
            <person name="Sykes S."/>
            <person name="Wortman J."/>
            <person name="Nusbaum C."/>
            <person name="Birren B."/>
        </authorList>
    </citation>
    <scope>NUCLEOTIDE SEQUENCE [LARGE SCALE GENOMIC DNA]</scope>
    <source>
        <strain evidence="7 8">VS20</strain>
    </source>
</reference>
<dbReference type="GO" id="GO:0005829">
    <property type="term" value="C:cytosol"/>
    <property type="evidence" value="ECO:0007669"/>
    <property type="project" value="GOC"/>
</dbReference>
<dbReference type="eggNOG" id="KOG2939">
    <property type="taxonomic scope" value="Eukaryota"/>
</dbReference>
<dbReference type="InParanoid" id="T0Q357"/>
<keyword evidence="2" id="KW-0653">Protein transport</keyword>
<sequence length="968" mass="108725">MSSLHDGRSATTSHCPERSGDTSPASHRQRRNSVSTSATGPPPAASLLDVPPAEDKVLCDLDPRYFTPHFDPIAHVLESLPLQADEVSDFLQSQIGVLDLAKDVVTAKLAEDVQRNHTTFIQGMNQVQDVDLDLTLALIQVKNGRRLLASAKQDLVINHLELVKLRRNRDRLQTIVDFSSQILGFVRLEHDMLSQLQEKDYASAVATCIDIRRQLDQSRDLDRFFILRPVRQRMVHALLELRQHFETALVGLLESFDSAAYGNLLRAILALDAERSATSSVPQVIVRGIEDLSRQHIQSLFTDATVRTAKRDKPTQSVAIMLEDLLACYEKLVGLLHGYYLITQWHRDPFSDKNTELAYLHRCGLDDAPTEATNQSPSTTDPLHEMAAQHAEAYAQYRRIVWEQMQQSVGDLLDRFPLTNDFKMEHLVSLSHATLRLITIGHEFSGDDASSKLATALSNKCRSFLKLQQKDSIELLRMLFDTEKWERLSVSVENHTGGIPALLEQRSGYSLPDLQVVQRLPERRASDSVFAHYRAKGNPFALCYRATFLVVPAMQRYAFETKRHDFASDPVADEEDKMIKRLIAMDPYLRGESDSSMSSPLTEELIRFGSKHVMSSSSLSGFLRFCGVYMKLMEQLPHVAWDIFLGLASLFDFVFYATLTTACPDNYLARLLTRQTPSDLQCEELRQQLSRIQSEFGLGLTAQSVPVRVTQLPSAIATSSDANRFAFVERVVAIEALVFQWHVFSSLHASSLAPFVPAARREMMATMMTTMGDAVKEGRSYVYAVMAPALIAAASIPSMVEKATWDTLDLSDQHNEYVVALVRRCGIFWGTLQGSAVPISVRDEIWSYVVRAIMEALVEGYASVKKCSLEGRALMSMDLIALQNGLDLINHVSNQNQTLWGRSYVNNYIKAYYFQEAELLAFIAANKKSYRKAHLVSLAINGVCGLRRGSQKDLLQKIEHIYRSGTLL</sequence>
<dbReference type="OrthoDB" id="10263345at2759"/>
<evidence type="ECO:0000313" key="7">
    <source>
        <dbReference type="EMBL" id="EQC32289.1"/>
    </source>
</evidence>
<evidence type="ECO:0000256" key="1">
    <source>
        <dbReference type="ARBA" id="ARBA00022448"/>
    </source>
</evidence>
<evidence type="ECO:0000313" key="8">
    <source>
        <dbReference type="Proteomes" id="UP000030762"/>
    </source>
</evidence>
<gene>
    <name evidence="7" type="ORF">SDRG_10037</name>
</gene>
<dbReference type="GO" id="GO:0000149">
    <property type="term" value="F:SNARE binding"/>
    <property type="evidence" value="ECO:0007669"/>
    <property type="project" value="TreeGrafter"/>
</dbReference>
<dbReference type="InterPro" id="IPR019515">
    <property type="entry name" value="VPS54_N"/>
</dbReference>
<evidence type="ECO:0000259" key="5">
    <source>
        <dbReference type="Pfam" id="PF10474"/>
    </source>
</evidence>
<dbReference type="GeneID" id="19950764"/>
<dbReference type="VEuPathDB" id="FungiDB:SDRG_10037"/>
<dbReference type="Pfam" id="PF10474">
    <property type="entry name" value="Syndetin_C"/>
    <property type="match status" value="1"/>
</dbReference>
<evidence type="ECO:0008006" key="9">
    <source>
        <dbReference type="Google" id="ProtNLM"/>
    </source>
</evidence>
<evidence type="ECO:0000256" key="2">
    <source>
        <dbReference type="ARBA" id="ARBA00022927"/>
    </source>
</evidence>
<feature type="domain" description="Syndetin C-terminal" evidence="5">
    <location>
        <begin position="726"/>
        <end position="959"/>
    </location>
</feature>
<dbReference type="Proteomes" id="UP000030762">
    <property type="component" value="Unassembled WGS sequence"/>
</dbReference>
<dbReference type="InterPro" id="IPR019514">
    <property type="entry name" value="Syndetin_C"/>
</dbReference>
<dbReference type="AlphaFoldDB" id="T0Q357"/>
<dbReference type="GO" id="GO:0032456">
    <property type="term" value="P:endocytic recycling"/>
    <property type="evidence" value="ECO:0007669"/>
    <property type="project" value="InterPro"/>
</dbReference>
<accession>T0Q357</accession>
<dbReference type="InterPro" id="IPR040047">
    <property type="entry name" value="VPS50"/>
</dbReference>
<dbReference type="GO" id="GO:0042147">
    <property type="term" value="P:retrograde transport, endosome to Golgi"/>
    <property type="evidence" value="ECO:0007669"/>
    <property type="project" value="InterPro"/>
</dbReference>
<dbReference type="EMBL" id="JH767164">
    <property type="protein sequence ID" value="EQC32289.1"/>
    <property type="molecule type" value="Genomic_DNA"/>
</dbReference>
<keyword evidence="8" id="KW-1185">Reference proteome</keyword>
<organism evidence="7 8">
    <name type="scientific">Saprolegnia diclina (strain VS20)</name>
    <dbReference type="NCBI Taxonomy" id="1156394"/>
    <lineage>
        <taxon>Eukaryota</taxon>
        <taxon>Sar</taxon>
        <taxon>Stramenopiles</taxon>
        <taxon>Oomycota</taxon>
        <taxon>Saprolegniomycetes</taxon>
        <taxon>Saprolegniales</taxon>
        <taxon>Saprolegniaceae</taxon>
        <taxon>Saprolegnia</taxon>
    </lineage>
</organism>